<dbReference type="Proteomes" id="UP000277094">
    <property type="component" value="Unassembled WGS sequence"/>
</dbReference>
<dbReference type="RefSeq" id="WP_123233239.1">
    <property type="nucleotide sequence ID" value="NZ_RJSG01000002.1"/>
</dbReference>
<evidence type="ECO:0000313" key="3">
    <source>
        <dbReference type="Proteomes" id="UP000277094"/>
    </source>
</evidence>
<keyword evidence="3" id="KW-1185">Reference proteome</keyword>
<comment type="caution">
    <text evidence="2">The sequence shown here is derived from an EMBL/GenBank/DDBJ whole genome shotgun (WGS) entry which is preliminary data.</text>
</comment>
<accession>A0A3N0DSX8</accession>
<proteinExistence type="predicted"/>
<organism evidence="2 3">
    <name type="scientific">Nocardioides marmorisolisilvae</name>
    <dbReference type="NCBI Taxonomy" id="1542737"/>
    <lineage>
        <taxon>Bacteria</taxon>
        <taxon>Bacillati</taxon>
        <taxon>Actinomycetota</taxon>
        <taxon>Actinomycetes</taxon>
        <taxon>Propionibacteriales</taxon>
        <taxon>Nocardioidaceae</taxon>
        <taxon>Nocardioides</taxon>
    </lineage>
</organism>
<gene>
    <name evidence="2" type="ORF">EFL95_06575</name>
</gene>
<evidence type="ECO:0000256" key="1">
    <source>
        <dbReference type="SAM" id="MobiDB-lite"/>
    </source>
</evidence>
<sequence length="77" mass="8385">MGAALIGFGAAMLWGAIAFAVGVRVGYIRASRRVLVLPPPRMPLGNTVQRMPEERAGSWEEPDWSRSTRTEDPGTDT</sequence>
<feature type="compositionally biased region" description="Basic and acidic residues" evidence="1">
    <location>
        <begin position="51"/>
        <end position="77"/>
    </location>
</feature>
<dbReference type="EMBL" id="RJSG01000002">
    <property type="protein sequence ID" value="RNL78738.1"/>
    <property type="molecule type" value="Genomic_DNA"/>
</dbReference>
<feature type="region of interest" description="Disordered" evidence="1">
    <location>
        <begin position="42"/>
        <end position="77"/>
    </location>
</feature>
<protein>
    <submittedName>
        <fullName evidence="2">Uncharacterized protein</fullName>
    </submittedName>
</protein>
<name>A0A3N0DSX8_9ACTN</name>
<evidence type="ECO:0000313" key="2">
    <source>
        <dbReference type="EMBL" id="RNL78738.1"/>
    </source>
</evidence>
<dbReference type="AlphaFoldDB" id="A0A3N0DSX8"/>
<reference evidence="2 3" key="1">
    <citation type="submission" date="2018-11" db="EMBL/GenBank/DDBJ databases">
        <authorList>
            <person name="Li F."/>
        </authorList>
    </citation>
    <scope>NUCLEOTIDE SEQUENCE [LARGE SCALE GENOMIC DNA]</scope>
    <source>
        <strain evidence="2 3">KIS18-7</strain>
    </source>
</reference>